<dbReference type="EMBL" id="FOAD01000004">
    <property type="protein sequence ID" value="SEL36664.1"/>
    <property type="molecule type" value="Genomic_DNA"/>
</dbReference>
<dbReference type="AlphaFoldDB" id="A0A1H7PMM1"/>
<dbReference type="SMART" id="SM00091">
    <property type="entry name" value="PAS"/>
    <property type="match status" value="2"/>
</dbReference>
<dbReference type="Gene3D" id="3.30.450.20">
    <property type="entry name" value="PAS domain"/>
    <property type="match status" value="2"/>
</dbReference>
<feature type="compositionally biased region" description="Low complexity" evidence="3">
    <location>
        <begin position="86"/>
        <end position="101"/>
    </location>
</feature>
<dbReference type="InterPro" id="IPR052155">
    <property type="entry name" value="Biofilm_reg_signaling"/>
</dbReference>
<dbReference type="Pfam" id="PF00989">
    <property type="entry name" value="PAS"/>
    <property type="match status" value="1"/>
</dbReference>
<dbReference type="RefSeq" id="WP_074793740.1">
    <property type="nucleotide sequence ID" value="NZ_FOAD01000004.1"/>
</dbReference>
<dbReference type="PROSITE" id="PS50113">
    <property type="entry name" value="PAC"/>
    <property type="match status" value="2"/>
</dbReference>
<dbReference type="SUPFAM" id="SSF55781">
    <property type="entry name" value="GAF domain-like"/>
    <property type="match status" value="2"/>
</dbReference>
<dbReference type="Pfam" id="PF13426">
    <property type="entry name" value="PAS_9"/>
    <property type="match status" value="1"/>
</dbReference>
<accession>A0A1H7PMM1</accession>
<feature type="domain" description="PAC" evidence="5">
    <location>
        <begin position="280"/>
        <end position="332"/>
    </location>
</feature>
<dbReference type="GO" id="GO:0006355">
    <property type="term" value="P:regulation of DNA-templated transcription"/>
    <property type="evidence" value="ECO:0007669"/>
    <property type="project" value="InterPro"/>
</dbReference>
<evidence type="ECO:0000256" key="1">
    <source>
        <dbReference type="ARBA" id="ARBA00023015"/>
    </source>
</evidence>
<dbReference type="InterPro" id="IPR000700">
    <property type="entry name" value="PAS-assoc_C"/>
</dbReference>
<dbReference type="PANTHER" id="PTHR44757:SF2">
    <property type="entry name" value="BIOFILM ARCHITECTURE MAINTENANCE PROTEIN MBAA"/>
    <property type="match status" value="1"/>
</dbReference>
<dbReference type="InterPro" id="IPR007050">
    <property type="entry name" value="HTH_bacterioopsin"/>
</dbReference>
<dbReference type="Proteomes" id="UP000183894">
    <property type="component" value="Unassembled WGS sequence"/>
</dbReference>
<evidence type="ECO:0000256" key="2">
    <source>
        <dbReference type="ARBA" id="ARBA00023163"/>
    </source>
</evidence>
<proteinExistence type="predicted"/>
<dbReference type="OrthoDB" id="234125at2157"/>
<dbReference type="PROSITE" id="PS50112">
    <property type="entry name" value="PAS"/>
    <property type="match status" value="2"/>
</dbReference>
<feature type="region of interest" description="Disordered" evidence="3">
    <location>
        <begin position="1"/>
        <end position="22"/>
    </location>
</feature>
<dbReference type="InterPro" id="IPR003018">
    <property type="entry name" value="GAF"/>
</dbReference>
<dbReference type="PANTHER" id="PTHR44757">
    <property type="entry name" value="DIGUANYLATE CYCLASE DGCP"/>
    <property type="match status" value="1"/>
</dbReference>
<dbReference type="SMART" id="SM00086">
    <property type="entry name" value="PAC"/>
    <property type="match status" value="2"/>
</dbReference>
<feature type="domain" description="PAC" evidence="5">
    <location>
        <begin position="402"/>
        <end position="454"/>
    </location>
</feature>
<keyword evidence="1" id="KW-0805">Transcription regulation</keyword>
<reference evidence="6 7" key="1">
    <citation type="submission" date="2016-10" db="EMBL/GenBank/DDBJ databases">
        <authorList>
            <person name="de Groot N.N."/>
        </authorList>
    </citation>
    <scope>NUCLEOTIDE SEQUENCE [LARGE SCALE GENOMIC DNA]</scope>
    <source>
        <strain evidence="6 7">CDM_5</strain>
    </source>
</reference>
<dbReference type="InterPro" id="IPR013767">
    <property type="entry name" value="PAS_fold"/>
</dbReference>
<evidence type="ECO:0000256" key="3">
    <source>
        <dbReference type="SAM" id="MobiDB-lite"/>
    </source>
</evidence>
<dbReference type="SUPFAM" id="SSF55785">
    <property type="entry name" value="PYP-like sensor domain (PAS domain)"/>
    <property type="match status" value="2"/>
</dbReference>
<dbReference type="InterPro" id="IPR000014">
    <property type="entry name" value="PAS"/>
</dbReference>
<dbReference type="InterPro" id="IPR001610">
    <property type="entry name" value="PAC"/>
</dbReference>
<gene>
    <name evidence="6" type="ORF">SAMN04488691_104130</name>
</gene>
<evidence type="ECO:0000259" key="5">
    <source>
        <dbReference type="PROSITE" id="PS50113"/>
    </source>
</evidence>
<name>A0A1H7PMM1_HALLR</name>
<dbReference type="InterPro" id="IPR031803">
    <property type="entry name" value="BAT_GAF/HTH-assoc"/>
</dbReference>
<dbReference type="Pfam" id="PF13185">
    <property type="entry name" value="GAF_2"/>
    <property type="match status" value="2"/>
</dbReference>
<dbReference type="Pfam" id="PF04967">
    <property type="entry name" value="HTH_10"/>
    <property type="match status" value="1"/>
</dbReference>
<feature type="region of interest" description="Disordered" evidence="3">
    <location>
        <begin position="86"/>
        <end position="110"/>
    </location>
</feature>
<feature type="domain" description="PAS" evidence="4">
    <location>
        <begin position="329"/>
        <end position="375"/>
    </location>
</feature>
<evidence type="ECO:0000259" key="4">
    <source>
        <dbReference type="PROSITE" id="PS50112"/>
    </source>
</evidence>
<sequence>MNGDWGESAESNGQHGLGADSPTAQQDVLLGRIARALGTVETLDEGLHVLTDALQAWTECASAEAWVRPDSNEQRLTRVTLATAAADSEASAAAPTTPTTEIGDGVPGRVWDATEPVWTVESDDEWSIPNAESDSNPTNPVEAAFGVPLDTGSRRVAVVVLYFTDSSALDEQLRDVVSAVVDDASGLVSQLDANVELERRQEMLDRLLETIPAGTMVTAPDGEITRINGRAEDALGLSEAEATGRQYTDLGLTAHDRDGNPIPVEDHSIVHVSETGKPVFGTEFGFVGPDGTERWVVMNSAPVMGSDGSVERVVSVARDVTAREERERQLRAFREAVEHTGHSVYLTDTDGTIEYVNPAFEELTGYDETDVLGKTPSILNSGEHDEDFYADLWETILAGEVWHGEVVNRRRSGERYTVNQTIAPVVDDNGDIDRFVAVNADISDQKRREEMLERRRNKLERIQQVTESLRPLNRELARASSRDEIQRLVCEQLAVSDVYQFVWYGDYNPAVGRVTPTEVVGVGGDFVDQFSVSSRTIPWKWHPFAEAIRTSEVHVARNVLGEGNGTDRRQHALSWGYQSLAAIPVAYGGTVYGVIGLYTSRPNAFDENERALLGELGRRIGHAMNAAENKYLLYTDTLVELEFRSEDPDSVFNELTTAVDCRVTLEAISPARDGGYVCYANVEGTPVATVRDQLDALTTDGHVRVVEEESSGGRVEFTLTSAASATLLDYGATLRSLVAEDGTTTVVGEVAPETDVHEIIAAMRGHADTTFVAKRTIDRHESVPATSRETLDDVLTERQREVIDLAYHAGYFEAPRLSTGDDLASALDISSPTFYLHVRKAIKRILDQLLDEKRH</sequence>
<dbReference type="InterPro" id="IPR035965">
    <property type="entry name" value="PAS-like_dom_sf"/>
</dbReference>
<keyword evidence="2" id="KW-0804">Transcription</keyword>
<evidence type="ECO:0000313" key="6">
    <source>
        <dbReference type="EMBL" id="SEL36664.1"/>
    </source>
</evidence>
<dbReference type="CDD" id="cd00130">
    <property type="entry name" value="PAS"/>
    <property type="match status" value="2"/>
</dbReference>
<dbReference type="Gene3D" id="3.30.450.40">
    <property type="match status" value="2"/>
</dbReference>
<organism evidence="6 7">
    <name type="scientific">Haloferax larsenii</name>
    <dbReference type="NCBI Taxonomy" id="302484"/>
    <lineage>
        <taxon>Archaea</taxon>
        <taxon>Methanobacteriati</taxon>
        <taxon>Methanobacteriota</taxon>
        <taxon>Stenosarchaea group</taxon>
        <taxon>Halobacteria</taxon>
        <taxon>Halobacteriales</taxon>
        <taxon>Haloferacaceae</taxon>
        <taxon>Haloferax</taxon>
    </lineage>
</organism>
<dbReference type="InterPro" id="IPR029016">
    <property type="entry name" value="GAF-like_dom_sf"/>
</dbReference>
<protein>
    <submittedName>
        <fullName evidence="6">PAS domain S-box-containing protein</fullName>
    </submittedName>
</protein>
<dbReference type="Pfam" id="PF15915">
    <property type="entry name" value="BAT"/>
    <property type="match status" value="1"/>
</dbReference>
<evidence type="ECO:0000313" key="7">
    <source>
        <dbReference type="Proteomes" id="UP000183894"/>
    </source>
</evidence>
<feature type="domain" description="PAS" evidence="4">
    <location>
        <begin position="200"/>
        <end position="246"/>
    </location>
</feature>
<dbReference type="NCBIfam" id="TIGR00229">
    <property type="entry name" value="sensory_box"/>
    <property type="match status" value="2"/>
</dbReference>